<evidence type="ECO:0000313" key="4">
    <source>
        <dbReference type="Proteomes" id="UP000269198"/>
    </source>
</evidence>
<reference evidence="3 4" key="1">
    <citation type="submission" date="2018-11" db="EMBL/GenBank/DDBJ databases">
        <title>The genome draft of YIM 96095.</title>
        <authorList>
            <person name="Tang S.-K."/>
            <person name="Chunyu W.-X."/>
            <person name="Feng Y.-Z."/>
        </authorList>
    </citation>
    <scope>NUCLEOTIDE SEQUENCE [LARGE SCALE GENOMIC DNA]</scope>
    <source>
        <strain evidence="3 4">YIM 96095</strain>
    </source>
</reference>
<gene>
    <name evidence="3" type="ORF">EFW17_13545</name>
</gene>
<name>A0A3N0E942_9ACTN</name>
<evidence type="ECO:0000256" key="1">
    <source>
        <dbReference type="SAM" id="MobiDB-lite"/>
    </source>
</evidence>
<dbReference type="OrthoDB" id="9787127at2"/>
<dbReference type="RefSeq" id="WP_123201732.1">
    <property type="nucleotide sequence ID" value="NZ_RJMB01000012.1"/>
</dbReference>
<evidence type="ECO:0000313" key="3">
    <source>
        <dbReference type="EMBL" id="RNL84239.1"/>
    </source>
</evidence>
<dbReference type="AlphaFoldDB" id="A0A3N0E942"/>
<accession>A0A3N0E942</accession>
<comment type="caution">
    <text evidence="3">The sequence shown here is derived from an EMBL/GenBank/DDBJ whole genome shotgun (WGS) entry which is preliminary data.</text>
</comment>
<feature type="domain" description="GmrSD restriction endonucleases N-terminal" evidence="2">
    <location>
        <begin position="10"/>
        <end position="249"/>
    </location>
</feature>
<dbReference type="Pfam" id="PF03235">
    <property type="entry name" value="GmrSD_N"/>
    <property type="match status" value="1"/>
</dbReference>
<keyword evidence="4" id="KW-1185">Reference proteome</keyword>
<sequence length="617" mass="68706">MGFQTPQPLLKDLLPKIAKGEIQLPDFQRGYVWDEERIRSLLVTIALGHPLGVVMTLQTGNDQVRFKPKPIEGAEVTQGEVEPALLVLDGQQRLTSLSQALWGDGVADTHDTRKKVVQRRFFIDIAQAVKDPGDLDDAVKSLPGDGVVRANFDRDIVLDVSTREKQLEHGYFPANLIYSDQGTSWLFDYADSGAAKAFLDAVVTPMQSYAIPSIELDKETTKDAVATVFEKVNQGGMKLTVFELLTAKFAGDAHYYRETGTDFRLKDDWEETRRVIEKYPVLESIQETEFLQAVMLLASQHGGTATTARKDDILDLSLADYRAWAGQVRTAMEWVAGFLDTEHVHTGRDVPYPPQLVALAALRVLMGEDIDVHGVRAKVRQWYWCGVLGELYSSSTETRLARDVDQVPDWARGADGAVTPRTVDEANFFESRLHSLRTRNAAAYKGIHALLMADGTKDWLHNQRFDRAHYLNLAVDIHHIFPKAWCIKNEIDPEFRESVVNKTPLARKTNQVIGSASPADYMAKLDSRAKIPAAELDAIVAAHQIDVADLRAGSFEAFFTKRREALLRLVESAMGKPAVRDVERDALGGGTESAAAFVDEPDDPEDPEEDDPPPEEE</sequence>
<feature type="compositionally biased region" description="Acidic residues" evidence="1">
    <location>
        <begin position="599"/>
        <end position="617"/>
    </location>
</feature>
<dbReference type="PANTHER" id="PTHR37292:SF2">
    <property type="entry name" value="DUF262 DOMAIN-CONTAINING PROTEIN"/>
    <property type="match status" value="1"/>
</dbReference>
<evidence type="ECO:0000259" key="2">
    <source>
        <dbReference type="Pfam" id="PF03235"/>
    </source>
</evidence>
<organism evidence="3 4">
    <name type="scientific">Halostreptopolyspora alba</name>
    <dbReference type="NCBI Taxonomy" id="2487137"/>
    <lineage>
        <taxon>Bacteria</taxon>
        <taxon>Bacillati</taxon>
        <taxon>Actinomycetota</taxon>
        <taxon>Actinomycetes</taxon>
        <taxon>Streptosporangiales</taxon>
        <taxon>Nocardiopsidaceae</taxon>
        <taxon>Halostreptopolyspora</taxon>
    </lineage>
</organism>
<dbReference type="PANTHER" id="PTHR37292">
    <property type="entry name" value="VNG6097C"/>
    <property type="match status" value="1"/>
</dbReference>
<dbReference type="Proteomes" id="UP000269198">
    <property type="component" value="Unassembled WGS sequence"/>
</dbReference>
<proteinExistence type="predicted"/>
<protein>
    <submittedName>
        <fullName evidence="3">DUF262 domain-containing protein</fullName>
    </submittedName>
</protein>
<dbReference type="InterPro" id="IPR004919">
    <property type="entry name" value="GmrSD_N"/>
</dbReference>
<feature type="region of interest" description="Disordered" evidence="1">
    <location>
        <begin position="581"/>
        <end position="617"/>
    </location>
</feature>
<dbReference type="EMBL" id="RJMB01000012">
    <property type="protein sequence ID" value="RNL84239.1"/>
    <property type="molecule type" value="Genomic_DNA"/>
</dbReference>